<sequence length="177" mass="18996">MSLSLHREWVAQTLVDTPLGALRLAASAQGLGGAWFEDQKHHPGPLDAPEWADHPTLAQARDELQAYWQAPRQTRFATPLDPAGTAFQQAVWAVLRELLPGQTCSYGALALRLQRPQAVRAVGAAVGRNPLSLFIPCHRVLGSDGSLTGYAGGLTRKRTLLRNEGAALAADLFASTP</sequence>
<dbReference type="InterPro" id="IPR036631">
    <property type="entry name" value="MGMT_N_sf"/>
</dbReference>
<dbReference type="EC" id="2.1.1.63" evidence="8"/>
<dbReference type="RefSeq" id="WP_252768654.1">
    <property type="nucleotide sequence ID" value="NZ_JAMXMC010000003.1"/>
</dbReference>
<organism evidence="11 12">
    <name type="scientific">Ideonella oryzae</name>
    <dbReference type="NCBI Taxonomy" id="2937441"/>
    <lineage>
        <taxon>Bacteria</taxon>
        <taxon>Pseudomonadati</taxon>
        <taxon>Pseudomonadota</taxon>
        <taxon>Betaproteobacteria</taxon>
        <taxon>Burkholderiales</taxon>
        <taxon>Sphaerotilaceae</taxon>
        <taxon>Ideonella</taxon>
    </lineage>
</organism>
<gene>
    <name evidence="11" type="ORF">M0L44_05470</name>
</gene>
<evidence type="ECO:0000256" key="2">
    <source>
        <dbReference type="ARBA" id="ARBA00022490"/>
    </source>
</evidence>
<evidence type="ECO:0000313" key="12">
    <source>
        <dbReference type="Proteomes" id="UP001204851"/>
    </source>
</evidence>
<dbReference type="CDD" id="cd06445">
    <property type="entry name" value="ATase"/>
    <property type="match status" value="1"/>
</dbReference>
<feature type="domain" description="Methylguanine DNA methyltransferase ribonuclease-like" evidence="10">
    <location>
        <begin position="13"/>
        <end position="82"/>
    </location>
</feature>
<protein>
    <recommendedName>
        <fullName evidence="8">Methylated-DNA--protein-cysteine methyltransferase</fullName>
        <ecNumber evidence="8">2.1.1.63</ecNumber>
    </recommendedName>
    <alternativeName>
        <fullName evidence="8">6-O-methylguanine-DNA methyltransferase</fullName>
        <shortName evidence="8">MGMT</shortName>
    </alternativeName>
    <alternativeName>
        <fullName evidence="8">O-6-methylguanine-DNA-alkyltransferase</fullName>
    </alternativeName>
</protein>
<comment type="catalytic activity">
    <reaction evidence="1 8">
        <text>a 4-O-methyl-thymidine in DNA + L-cysteinyl-[protein] = a thymidine in DNA + S-methyl-L-cysteinyl-[protein]</text>
        <dbReference type="Rhea" id="RHEA:53428"/>
        <dbReference type="Rhea" id="RHEA-COMP:10131"/>
        <dbReference type="Rhea" id="RHEA-COMP:10132"/>
        <dbReference type="Rhea" id="RHEA-COMP:13555"/>
        <dbReference type="Rhea" id="RHEA-COMP:13556"/>
        <dbReference type="ChEBI" id="CHEBI:29950"/>
        <dbReference type="ChEBI" id="CHEBI:82612"/>
        <dbReference type="ChEBI" id="CHEBI:137386"/>
        <dbReference type="ChEBI" id="CHEBI:137387"/>
        <dbReference type="EC" id="2.1.1.63"/>
    </reaction>
</comment>
<dbReference type="SUPFAM" id="SSF46767">
    <property type="entry name" value="Methylated DNA-protein cysteine methyltransferase, C-terminal domain"/>
    <property type="match status" value="1"/>
</dbReference>
<dbReference type="PANTHER" id="PTHR10815:SF5">
    <property type="entry name" value="METHYLATED-DNA--PROTEIN-CYSTEINE METHYLTRANSFERASE"/>
    <property type="match status" value="1"/>
</dbReference>
<evidence type="ECO:0000256" key="4">
    <source>
        <dbReference type="ARBA" id="ARBA00022679"/>
    </source>
</evidence>
<keyword evidence="2 8" id="KW-0963">Cytoplasm</keyword>
<dbReference type="InterPro" id="IPR008332">
    <property type="entry name" value="MethylG_MeTrfase_N"/>
</dbReference>
<dbReference type="PANTHER" id="PTHR10815">
    <property type="entry name" value="METHYLATED-DNA--PROTEIN-CYSTEINE METHYLTRANSFERASE"/>
    <property type="match status" value="1"/>
</dbReference>
<comment type="catalytic activity">
    <reaction evidence="7 8">
        <text>a 6-O-methyl-2'-deoxyguanosine in DNA + L-cysteinyl-[protein] = S-methyl-L-cysteinyl-[protein] + a 2'-deoxyguanosine in DNA</text>
        <dbReference type="Rhea" id="RHEA:24000"/>
        <dbReference type="Rhea" id="RHEA-COMP:10131"/>
        <dbReference type="Rhea" id="RHEA-COMP:10132"/>
        <dbReference type="Rhea" id="RHEA-COMP:11367"/>
        <dbReference type="Rhea" id="RHEA-COMP:11368"/>
        <dbReference type="ChEBI" id="CHEBI:29950"/>
        <dbReference type="ChEBI" id="CHEBI:82612"/>
        <dbReference type="ChEBI" id="CHEBI:85445"/>
        <dbReference type="ChEBI" id="CHEBI:85448"/>
        <dbReference type="EC" id="2.1.1.63"/>
    </reaction>
</comment>
<proteinExistence type="inferred from homology"/>
<dbReference type="PROSITE" id="PS00374">
    <property type="entry name" value="MGMT"/>
    <property type="match status" value="1"/>
</dbReference>
<dbReference type="InterPro" id="IPR001497">
    <property type="entry name" value="MethylDNA_cys_MeTrfase_AS"/>
</dbReference>
<dbReference type="Pfam" id="PF02870">
    <property type="entry name" value="Methyltransf_1N"/>
    <property type="match status" value="1"/>
</dbReference>
<evidence type="ECO:0000313" key="11">
    <source>
        <dbReference type="EMBL" id="MCO5976174.1"/>
    </source>
</evidence>
<keyword evidence="6 8" id="KW-0234">DNA repair</keyword>
<dbReference type="EMBL" id="JAMXMC010000003">
    <property type="protein sequence ID" value="MCO5976174.1"/>
    <property type="molecule type" value="Genomic_DNA"/>
</dbReference>
<evidence type="ECO:0000256" key="8">
    <source>
        <dbReference type="HAMAP-Rule" id="MF_00772"/>
    </source>
</evidence>
<dbReference type="InterPro" id="IPR036388">
    <property type="entry name" value="WH-like_DNA-bd_sf"/>
</dbReference>
<evidence type="ECO:0000256" key="6">
    <source>
        <dbReference type="ARBA" id="ARBA00023204"/>
    </source>
</evidence>
<keyword evidence="4 8" id="KW-0808">Transferase</keyword>
<reference evidence="11 12" key="1">
    <citation type="submission" date="2022-06" db="EMBL/GenBank/DDBJ databases">
        <title>Ideonella sp. NS12-5 Genome sequencing and assembly.</title>
        <authorList>
            <person name="Jung Y."/>
        </authorList>
    </citation>
    <scope>NUCLEOTIDE SEQUENCE [LARGE SCALE GENOMIC DNA]</scope>
    <source>
        <strain evidence="11 12">NS12-5</strain>
    </source>
</reference>
<dbReference type="InterPro" id="IPR036217">
    <property type="entry name" value="MethylDNA_cys_MeTrfase_DNAb"/>
</dbReference>
<evidence type="ECO:0000256" key="3">
    <source>
        <dbReference type="ARBA" id="ARBA00022603"/>
    </source>
</evidence>
<dbReference type="HAMAP" id="MF_00772">
    <property type="entry name" value="OGT"/>
    <property type="match status" value="1"/>
</dbReference>
<dbReference type="Proteomes" id="UP001204851">
    <property type="component" value="Unassembled WGS sequence"/>
</dbReference>
<feature type="active site" description="Nucleophile; methyl group acceptor" evidence="8">
    <location>
        <position position="137"/>
    </location>
</feature>
<evidence type="ECO:0000256" key="7">
    <source>
        <dbReference type="ARBA" id="ARBA00049348"/>
    </source>
</evidence>
<comment type="miscellaneous">
    <text evidence="8">This enzyme catalyzes only one turnover and therefore is not strictly catalytic. According to one definition, an enzyme is a biocatalyst that acts repeatedly and over many reaction cycles.</text>
</comment>
<dbReference type="NCBIfam" id="TIGR00589">
    <property type="entry name" value="ogt"/>
    <property type="match status" value="1"/>
</dbReference>
<accession>A0ABT1BJT2</accession>
<dbReference type="SUPFAM" id="SSF53155">
    <property type="entry name" value="Methylated DNA-protein cysteine methyltransferase domain"/>
    <property type="match status" value="1"/>
</dbReference>
<name>A0ABT1BJT2_9BURK</name>
<comment type="caution">
    <text evidence="11">The sequence shown here is derived from an EMBL/GenBank/DDBJ whole genome shotgun (WGS) entry which is preliminary data.</text>
</comment>
<keyword evidence="12" id="KW-1185">Reference proteome</keyword>
<feature type="domain" description="Methylated-DNA-[protein]-cysteine S-methyltransferase DNA binding" evidence="9">
    <location>
        <begin position="86"/>
        <end position="166"/>
    </location>
</feature>
<evidence type="ECO:0000259" key="10">
    <source>
        <dbReference type="Pfam" id="PF02870"/>
    </source>
</evidence>
<dbReference type="Pfam" id="PF01035">
    <property type="entry name" value="DNA_binding_1"/>
    <property type="match status" value="1"/>
</dbReference>
<comment type="subcellular location">
    <subcellularLocation>
        <location evidence="8">Cytoplasm</location>
    </subcellularLocation>
</comment>
<evidence type="ECO:0000256" key="1">
    <source>
        <dbReference type="ARBA" id="ARBA00001286"/>
    </source>
</evidence>
<evidence type="ECO:0000259" key="9">
    <source>
        <dbReference type="Pfam" id="PF01035"/>
    </source>
</evidence>
<comment type="similarity">
    <text evidence="8">Belongs to the MGMT family.</text>
</comment>
<keyword evidence="5 8" id="KW-0227">DNA damage</keyword>
<dbReference type="InterPro" id="IPR023546">
    <property type="entry name" value="MGMT"/>
</dbReference>
<dbReference type="Gene3D" id="3.30.160.70">
    <property type="entry name" value="Methylated DNA-protein cysteine methyltransferase domain"/>
    <property type="match status" value="1"/>
</dbReference>
<comment type="function">
    <text evidence="8">Involved in the cellular defense against the biological effects of O6-methylguanine (O6-MeG) and O4-methylthymine (O4-MeT) in DNA. Repairs the methylated nucleobase in DNA by stoichiometrically transferring the methyl group to a cysteine residue in the enzyme. This is a suicide reaction: the enzyme is irreversibly inactivated.</text>
</comment>
<keyword evidence="3 8" id="KW-0489">Methyltransferase</keyword>
<dbReference type="InterPro" id="IPR014048">
    <property type="entry name" value="MethylDNA_cys_MeTrfase_DNA-bd"/>
</dbReference>
<dbReference type="Gene3D" id="1.10.10.10">
    <property type="entry name" value="Winged helix-like DNA-binding domain superfamily/Winged helix DNA-binding domain"/>
    <property type="match status" value="1"/>
</dbReference>
<evidence type="ECO:0000256" key="5">
    <source>
        <dbReference type="ARBA" id="ARBA00022763"/>
    </source>
</evidence>